<dbReference type="OrthoDB" id="654211at2759"/>
<dbReference type="PANTHER" id="PTHR40626">
    <property type="entry name" value="MIP31509P"/>
    <property type="match status" value="1"/>
</dbReference>
<dbReference type="GO" id="GO:0006351">
    <property type="term" value="P:DNA-templated transcription"/>
    <property type="evidence" value="ECO:0007669"/>
    <property type="project" value="InterPro"/>
</dbReference>
<dbReference type="GO" id="GO:0000981">
    <property type="term" value="F:DNA-binding transcription factor activity, RNA polymerase II-specific"/>
    <property type="evidence" value="ECO:0007669"/>
    <property type="project" value="InterPro"/>
</dbReference>
<evidence type="ECO:0000256" key="5">
    <source>
        <dbReference type="ARBA" id="ARBA00022833"/>
    </source>
</evidence>
<evidence type="ECO:0000256" key="2">
    <source>
        <dbReference type="ARBA" id="ARBA00022723"/>
    </source>
</evidence>
<dbReference type="GO" id="GO:0005634">
    <property type="term" value="C:nucleus"/>
    <property type="evidence" value="ECO:0007669"/>
    <property type="project" value="UniProtKB-SubCell"/>
</dbReference>
<organism evidence="8 9">
    <name type="scientific">Rhinocladiella mackenziei CBS 650.93</name>
    <dbReference type="NCBI Taxonomy" id="1442369"/>
    <lineage>
        <taxon>Eukaryota</taxon>
        <taxon>Fungi</taxon>
        <taxon>Dikarya</taxon>
        <taxon>Ascomycota</taxon>
        <taxon>Pezizomycotina</taxon>
        <taxon>Eurotiomycetes</taxon>
        <taxon>Chaetothyriomycetidae</taxon>
        <taxon>Chaetothyriales</taxon>
        <taxon>Herpotrichiellaceae</taxon>
        <taxon>Rhinocladiella</taxon>
    </lineage>
</organism>
<dbReference type="RefSeq" id="XP_013272395.1">
    <property type="nucleotide sequence ID" value="XM_013416941.1"/>
</dbReference>
<keyword evidence="2" id="KW-0479">Metal-binding</keyword>
<keyword evidence="3" id="KW-0677">Repeat</keyword>
<dbReference type="InterPro" id="IPR007219">
    <property type="entry name" value="XnlR_reg_dom"/>
</dbReference>
<evidence type="ECO:0000259" key="7">
    <source>
        <dbReference type="Pfam" id="PF04082"/>
    </source>
</evidence>
<dbReference type="GO" id="GO:0008270">
    <property type="term" value="F:zinc ion binding"/>
    <property type="evidence" value="ECO:0007669"/>
    <property type="project" value="UniProtKB-KW"/>
</dbReference>
<evidence type="ECO:0000313" key="9">
    <source>
        <dbReference type="Proteomes" id="UP000053617"/>
    </source>
</evidence>
<keyword evidence="5" id="KW-0862">Zinc</keyword>
<sequence>MSSFDSQSARTDRVDGSNTVEIPQMIEWICHPFFLPAKALWDAIQAAEPKLAITFDAKIPSKDSQIEMFNPFNLERFTQLFWDRWYFNCPILHRPSFDISTARIETIFVLALTGALMSSNTEDLKNARSWLDIVEIVFQHPLLSGPKTNSGSQDSEGSLHERLDIIQSGLMICVLQNWEGSDAAQTRIRRQRFSAIVFASRDLGFERARHGDDLDLNRNQMDWSAFIFNEELIRQAHLAVLILACLTNFSHARTLTFVFLLDTEFTIFHNVPPRISISELEMGFSCSEPCFMAQNPQEFLERTRTTHPDYFRIKDFLVCDVIATLCFDHKDSDDVPTKLFGLTALNLFATVSAIHSIIFSQCTSLCLFPSTQSLLRKGLETWLKVWEMRLQISSNDMPLNFGGQVGEEPTNGVDGIARHAREFQTLALVKLSSFQESSQSFTDGSTIGPRTTVPRLGDVAELVLRPAFID</sequence>
<evidence type="ECO:0000256" key="3">
    <source>
        <dbReference type="ARBA" id="ARBA00022737"/>
    </source>
</evidence>
<protein>
    <recommendedName>
        <fullName evidence="7">Xylanolytic transcriptional activator regulatory domain-containing protein</fullName>
    </recommendedName>
</protein>
<proteinExistence type="predicted"/>
<keyword evidence="4" id="KW-0863">Zinc-finger</keyword>
<evidence type="ECO:0000256" key="6">
    <source>
        <dbReference type="ARBA" id="ARBA00023242"/>
    </source>
</evidence>
<dbReference type="STRING" id="1442369.A0A0D2IHJ3"/>
<evidence type="ECO:0000256" key="4">
    <source>
        <dbReference type="ARBA" id="ARBA00022771"/>
    </source>
</evidence>
<dbReference type="GeneID" id="25294202"/>
<name>A0A0D2IHJ3_9EURO</name>
<keyword evidence="6" id="KW-0539">Nucleus</keyword>
<dbReference type="InterPro" id="IPR051059">
    <property type="entry name" value="VerF-like"/>
</dbReference>
<feature type="domain" description="Xylanolytic transcriptional activator regulatory" evidence="7">
    <location>
        <begin position="79"/>
        <end position="327"/>
    </location>
</feature>
<accession>A0A0D2IHJ3</accession>
<dbReference type="GO" id="GO:0000978">
    <property type="term" value="F:RNA polymerase II cis-regulatory region sequence-specific DNA binding"/>
    <property type="evidence" value="ECO:0007669"/>
    <property type="project" value="InterPro"/>
</dbReference>
<dbReference type="VEuPathDB" id="FungiDB:Z518_06131"/>
<dbReference type="AlphaFoldDB" id="A0A0D2IHJ3"/>
<gene>
    <name evidence="8" type="ORF">Z518_06131</name>
</gene>
<keyword evidence="9" id="KW-1185">Reference proteome</keyword>
<reference evidence="8 9" key="1">
    <citation type="submission" date="2015-01" db="EMBL/GenBank/DDBJ databases">
        <title>The Genome Sequence of Rhinocladiella mackenzie CBS 650.93.</title>
        <authorList>
            <consortium name="The Broad Institute Genomics Platform"/>
            <person name="Cuomo C."/>
            <person name="de Hoog S."/>
            <person name="Gorbushina A."/>
            <person name="Stielow B."/>
            <person name="Teixiera M."/>
            <person name="Abouelleil A."/>
            <person name="Chapman S.B."/>
            <person name="Priest M."/>
            <person name="Young S.K."/>
            <person name="Wortman J."/>
            <person name="Nusbaum C."/>
            <person name="Birren B."/>
        </authorList>
    </citation>
    <scope>NUCLEOTIDE SEQUENCE [LARGE SCALE GENOMIC DNA]</scope>
    <source>
        <strain evidence="8 9">CBS 650.93</strain>
    </source>
</reference>
<evidence type="ECO:0000256" key="1">
    <source>
        <dbReference type="ARBA" id="ARBA00004123"/>
    </source>
</evidence>
<dbReference type="Pfam" id="PF04082">
    <property type="entry name" value="Fungal_trans"/>
    <property type="match status" value="1"/>
</dbReference>
<dbReference type="HOGENOM" id="CLU_012538_1_1_1"/>
<dbReference type="Proteomes" id="UP000053617">
    <property type="component" value="Unassembled WGS sequence"/>
</dbReference>
<dbReference type="EMBL" id="KN847478">
    <property type="protein sequence ID" value="KIX05259.1"/>
    <property type="molecule type" value="Genomic_DNA"/>
</dbReference>
<dbReference type="PANTHER" id="PTHR40626:SF3">
    <property type="entry name" value="TRANSCRIPTION FACTOR WITH C2H2 AND ZN(2)-CYS(6) DNA BINDING DOMAIN (EUROFUNG)-RELATED"/>
    <property type="match status" value="1"/>
</dbReference>
<evidence type="ECO:0000313" key="8">
    <source>
        <dbReference type="EMBL" id="KIX05259.1"/>
    </source>
</evidence>
<dbReference type="GO" id="GO:0000785">
    <property type="term" value="C:chromatin"/>
    <property type="evidence" value="ECO:0007669"/>
    <property type="project" value="TreeGrafter"/>
</dbReference>
<comment type="subcellular location">
    <subcellularLocation>
        <location evidence="1">Nucleus</location>
    </subcellularLocation>
</comment>